<comment type="caution">
    <text evidence="3">The sequence shown here is derived from an EMBL/GenBank/DDBJ whole genome shotgun (WGS) entry which is preliminary data.</text>
</comment>
<accession>A0ABP7FIR1</accession>
<feature type="chain" id="PRO_5045666923" description="LppA-like lipoprotein" evidence="2">
    <location>
        <begin position="22"/>
        <end position="207"/>
    </location>
</feature>
<keyword evidence="4" id="KW-1185">Reference proteome</keyword>
<dbReference type="PROSITE" id="PS51257">
    <property type="entry name" value="PROKAR_LIPOPROTEIN"/>
    <property type="match status" value="1"/>
</dbReference>
<evidence type="ECO:0008006" key="5">
    <source>
        <dbReference type="Google" id="ProtNLM"/>
    </source>
</evidence>
<keyword evidence="2" id="KW-0732">Signal</keyword>
<sequence length="207" mass="21786">MTARRSTTLLVAPILALFALAGCATTAPGESEGSEPGADAPAADSPASDTGCLIDKTWQLDVEDMAAQLLTQMQDTGMPVVAVSGFGTQELQLAEEGLATNSVDVTFELTVAPADAPTSITQLRQFGSAYGDWAWDAASDRVEFSNWETDVQLELTIEIEGVVTNLPATDLPLTDSSGADMSVTCAGERLETRPEGSPFVQRWNVGD</sequence>
<organism evidence="3 4">
    <name type="scientific">Leifsonella bigeumensis</name>
    <dbReference type="NCBI Taxonomy" id="433643"/>
    <lineage>
        <taxon>Bacteria</taxon>
        <taxon>Bacillati</taxon>
        <taxon>Actinomycetota</taxon>
        <taxon>Actinomycetes</taxon>
        <taxon>Micrococcales</taxon>
        <taxon>Microbacteriaceae</taxon>
        <taxon>Leifsonella</taxon>
    </lineage>
</organism>
<evidence type="ECO:0000256" key="1">
    <source>
        <dbReference type="SAM" id="MobiDB-lite"/>
    </source>
</evidence>
<feature type="region of interest" description="Disordered" evidence="1">
    <location>
        <begin position="26"/>
        <end position="48"/>
    </location>
</feature>
<reference evidence="4" key="1">
    <citation type="journal article" date="2019" name="Int. J. Syst. Evol. Microbiol.">
        <title>The Global Catalogue of Microorganisms (GCM) 10K type strain sequencing project: providing services to taxonomists for standard genome sequencing and annotation.</title>
        <authorList>
            <consortium name="The Broad Institute Genomics Platform"/>
            <consortium name="The Broad Institute Genome Sequencing Center for Infectious Disease"/>
            <person name="Wu L."/>
            <person name="Ma J."/>
        </authorList>
    </citation>
    <scope>NUCLEOTIDE SEQUENCE [LARGE SCALE GENOMIC DNA]</scope>
    <source>
        <strain evidence="4">JCM 16949</strain>
    </source>
</reference>
<dbReference type="RefSeq" id="WP_344755480.1">
    <property type="nucleotide sequence ID" value="NZ_BAABAE010000003.1"/>
</dbReference>
<protein>
    <recommendedName>
        <fullName evidence="5">LppA-like lipoprotein</fullName>
    </recommendedName>
</protein>
<proteinExistence type="predicted"/>
<dbReference type="EMBL" id="BAABAE010000003">
    <property type="protein sequence ID" value="GAA3740946.1"/>
    <property type="molecule type" value="Genomic_DNA"/>
</dbReference>
<gene>
    <name evidence="3" type="ORF">GCM10022239_15860</name>
</gene>
<evidence type="ECO:0000256" key="2">
    <source>
        <dbReference type="SAM" id="SignalP"/>
    </source>
</evidence>
<evidence type="ECO:0000313" key="4">
    <source>
        <dbReference type="Proteomes" id="UP001501004"/>
    </source>
</evidence>
<evidence type="ECO:0000313" key="3">
    <source>
        <dbReference type="EMBL" id="GAA3740946.1"/>
    </source>
</evidence>
<name>A0ABP7FIR1_9MICO</name>
<feature type="signal peptide" evidence="2">
    <location>
        <begin position="1"/>
        <end position="21"/>
    </location>
</feature>
<dbReference type="Proteomes" id="UP001501004">
    <property type="component" value="Unassembled WGS sequence"/>
</dbReference>
<feature type="compositionally biased region" description="Low complexity" evidence="1">
    <location>
        <begin position="34"/>
        <end position="48"/>
    </location>
</feature>